<evidence type="ECO:0000256" key="1">
    <source>
        <dbReference type="ARBA" id="ARBA00001947"/>
    </source>
</evidence>
<proteinExistence type="inferred from homology"/>
<gene>
    <name evidence="10" type="ORF">FG904_01845</name>
    <name evidence="11" type="ORF">FIV53_01830</name>
</gene>
<evidence type="ECO:0000256" key="7">
    <source>
        <dbReference type="ARBA" id="ARBA00023049"/>
    </source>
</evidence>
<accession>A0A4Y6I6N1</accession>
<accession>A0A5B7XV72</accession>
<dbReference type="EMBL" id="CP041147">
    <property type="protein sequence ID" value="QDF65031.1"/>
    <property type="molecule type" value="Genomic_DNA"/>
</dbReference>
<dbReference type="InterPro" id="IPR018497">
    <property type="entry name" value="Peptidase_M13_C"/>
</dbReference>
<keyword evidence="5" id="KW-0378">Hydrolase</keyword>
<dbReference type="SUPFAM" id="SSF55486">
    <property type="entry name" value="Metalloproteases ('zincins'), catalytic domain"/>
    <property type="match status" value="1"/>
</dbReference>
<keyword evidence="4" id="KW-0479">Metal-binding</keyword>
<evidence type="ECO:0000256" key="2">
    <source>
        <dbReference type="ARBA" id="ARBA00007357"/>
    </source>
</evidence>
<dbReference type="GO" id="GO:0005886">
    <property type="term" value="C:plasma membrane"/>
    <property type="evidence" value="ECO:0007669"/>
    <property type="project" value="TreeGrafter"/>
</dbReference>
<comment type="similarity">
    <text evidence="2">Belongs to the peptidase M13 family.</text>
</comment>
<evidence type="ECO:0000256" key="5">
    <source>
        <dbReference type="ARBA" id="ARBA00022801"/>
    </source>
</evidence>
<protein>
    <submittedName>
        <fullName evidence="11">M13 family metallopeptidase</fullName>
    </submittedName>
</protein>
<dbReference type="KEGG" id="mnh:FG904_01845"/>
<sequence>MQKPRLQDDFYDFVNYDWLQETKIPEDRSSMSAFGELDLKLEKLLKGLTHDWATNQKDIPNNAHIQNYVKFYQMILDNDTRENQGWEPARKYLADLENLKDFHQLNANYKHFAFKYSFMPLDFGVDEDFINNKIKVMWLGEPSLILPNKDTYADKEQKDKLLSAWKNMVHDLLVDYGKTKQEANQLIKDAIEFDSLLVPVVLSSVQKADYVSLYNMKEISWYNNKSHFFKIHTLANRLVGQNVESISCVNPEFINKLDQIFTKSNFKKYKALFFIKNLIFAAKYLDETKRIKSVEYANAVYSIDKPRELELYAYDTAEKYFSMPLGLYYANEYFGAQAKADVEKMVSNMINIYKTRLENNTWLSQATKDMAIKKLNKLGVMIGYPEEIRPFYDKFITQGYDENSSVLENVVKFNQIKEEYAFSLYLKETNPNLWGMSPATINAYFNPFANHIVFPAAILQAPYYDINQSSSANYGGIGAVIAHEISHAFDNNGAQFDENGSLNNWWTEQDKEKFAEKTQAVIELYNSRITPYGPVNGKLTVSENIADIGGVSCALEAASLEQDFDAKAFFENWARVWRKVEKEGLARRLLESDVHAPAKERGNVLMMNNDLFHETYEIQESDQMYLAKDKRIKIW</sequence>
<dbReference type="Gene3D" id="3.40.390.10">
    <property type="entry name" value="Collagenase (Catalytic Domain)"/>
    <property type="match status" value="1"/>
</dbReference>
<dbReference type="EMBL" id="CP040825">
    <property type="protein sequence ID" value="QCZ36748.1"/>
    <property type="molecule type" value="Genomic_DNA"/>
</dbReference>
<dbReference type="PANTHER" id="PTHR11733">
    <property type="entry name" value="ZINC METALLOPROTEASE FAMILY M13 NEPRILYSIN-RELATED"/>
    <property type="match status" value="1"/>
</dbReference>
<dbReference type="Pfam" id="PF05649">
    <property type="entry name" value="Peptidase_M13_N"/>
    <property type="match status" value="1"/>
</dbReference>
<dbReference type="RefSeq" id="WP_139592230.1">
    <property type="nucleotide sequence ID" value="NZ_CP040825.1"/>
</dbReference>
<reference evidence="10 12" key="2">
    <citation type="submission" date="2019-06" db="EMBL/GenBank/DDBJ databases">
        <title>Mycoplasma sp. 2F1A isolated from ostrich.</title>
        <authorList>
            <person name="Spergser J."/>
        </authorList>
    </citation>
    <scope>NUCLEOTIDE SEQUENCE [LARGE SCALE GENOMIC DNA]</scope>
    <source>
        <strain evidence="10 12">2F1A</strain>
    </source>
</reference>
<evidence type="ECO:0000313" key="13">
    <source>
        <dbReference type="Proteomes" id="UP000315201"/>
    </source>
</evidence>
<dbReference type="Gene3D" id="1.10.1380.10">
    <property type="entry name" value="Neutral endopeptidase , domain2"/>
    <property type="match status" value="1"/>
</dbReference>
<dbReference type="InterPro" id="IPR024079">
    <property type="entry name" value="MetalloPept_cat_dom_sf"/>
</dbReference>
<evidence type="ECO:0000313" key="12">
    <source>
        <dbReference type="Proteomes" id="UP000305457"/>
    </source>
</evidence>
<dbReference type="PROSITE" id="PS51885">
    <property type="entry name" value="NEPRILYSIN"/>
    <property type="match status" value="1"/>
</dbReference>
<organism evidence="11 13">
    <name type="scientific">Mycoplasma nasistruthionis</name>
    <dbReference type="NCBI Taxonomy" id="353852"/>
    <lineage>
        <taxon>Bacteria</taxon>
        <taxon>Bacillati</taxon>
        <taxon>Mycoplasmatota</taxon>
        <taxon>Mollicutes</taxon>
        <taxon>Mycoplasmataceae</taxon>
        <taxon>Mycoplasma</taxon>
    </lineage>
</organism>
<dbReference type="PRINTS" id="PR00786">
    <property type="entry name" value="NEPRILYSIN"/>
</dbReference>
<dbReference type="Proteomes" id="UP000315201">
    <property type="component" value="Chromosome"/>
</dbReference>
<feature type="domain" description="Peptidase M13 C-terminal" evidence="8">
    <location>
        <begin position="442"/>
        <end position="632"/>
    </location>
</feature>
<evidence type="ECO:0000256" key="4">
    <source>
        <dbReference type="ARBA" id="ARBA00022723"/>
    </source>
</evidence>
<dbReference type="CDD" id="cd08662">
    <property type="entry name" value="M13"/>
    <property type="match status" value="1"/>
</dbReference>
<keyword evidence="7" id="KW-0482">Metalloprotease</keyword>
<dbReference type="InterPro" id="IPR042089">
    <property type="entry name" value="Peptidase_M13_dom_2"/>
</dbReference>
<dbReference type="InterPro" id="IPR008753">
    <property type="entry name" value="Peptidase_M13_N"/>
</dbReference>
<keyword evidence="3" id="KW-0645">Protease</keyword>
<evidence type="ECO:0000313" key="10">
    <source>
        <dbReference type="EMBL" id="QCZ36748.1"/>
    </source>
</evidence>
<dbReference type="GO" id="GO:0016485">
    <property type="term" value="P:protein processing"/>
    <property type="evidence" value="ECO:0007669"/>
    <property type="project" value="TreeGrafter"/>
</dbReference>
<dbReference type="InterPro" id="IPR000718">
    <property type="entry name" value="Peptidase_M13"/>
</dbReference>
<evidence type="ECO:0000256" key="6">
    <source>
        <dbReference type="ARBA" id="ARBA00022833"/>
    </source>
</evidence>
<keyword evidence="13" id="KW-1185">Reference proteome</keyword>
<dbReference type="OrthoDB" id="9775677at2"/>
<feature type="domain" description="Peptidase M13 N-terminal" evidence="9">
    <location>
        <begin position="7"/>
        <end position="385"/>
    </location>
</feature>
<dbReference type="Proteomes" id="UP000305457">
    <property type="component" value="Chromosome"/>
</dbReference>
<evidence type="ECO:0000259" key="9">
    <source>
        <dbReference type="Pfam" id="PF05649"/>
    </source>
</evidence>
<dbReference type="GO" id="GO:0004222">
    <property type="term" value="F:metalloendopeptidase activity"/>
    <property type="evidence" value="ECO:0007669"/>
    <property type="project" value="InterPro"/>
</dbReference>
<evidence type="ECO:0000313" key="11">
    <source>
        <dbReference type="EMBL" id="QDF65031.1"/>
    </source>
</evidence>
<name>A0A4Y6I6N1_9MOLU</name>
<reference evidence="11 13" key="1">
    <citation type="submission" date="2019-06" db="EMBL/GenBank/DDBJ databases">
        <title>Mycoplasma nasistruthionis sp. nov. str Ms03.</title>
        <authorList>
            <person name="Botes A."/>
        </authorList>
    </citation>
    <scope>NUCLEOTIDE SEQUENCE [LARGE SCALE GENOMIC DNA]</scope>
    <source>
        <strain evidence="11 13">Ms03</strain>
    </source>
</reference>
<keyword evidence="6" id="KW-0862">Zinc</keyword>
<evidence type="ECO:0000259" key="8">
    <source>
        <dbReference type="Pfam" id="PF01431"/>
    </source>
</evidence>
<dbReference type="PANTHER" id="PTHR11733:SF167">
    <property type="entry name" value="FI17812P1-RELATED"/>
    <property type="match status" value="1"/>
</dbReference>
<comment type="cofactor">
    <cofactor evidence="1">
        <name>Zn(2+)</name>
        <dbReference type="ChEBI" id="CHEBI:29105"/>
    </cofactor>
</comment>
<dbReference type="GO" id="GO:0046872">
    <property type="term" value="F:metal ion binding"/>
    <property type="evidence" value="ECO:0007669"/>
    <property type="project" value="UniProtKB-KW"/>
</dbReference>
<dbReference type="Pfam" id="PF01431">
    <property type="entry name" value="Peptidase_M13"/>
    <property type="match status" value="1"/>
</dbReference>
<dbReference type="AlphaFoldDB" id="A0A4Y6I6N1"/>
<evidence type="ECO:0000256" key="3">
    <source>
        <dbReference type="ARBA" id="ARBA00022670"/>
    </source>
</evidence>